<evidence type="ECO:0000259" key="5">
    <source>
        <dbReference type="Pfam" id="PF04828"/>
    </source>
</evidence>
<dbReference type="Gene3D" id="3.90.1590.10">
    <property type="entry name" value="glutathione-dependent formaldehyde- activating enzyme (gfa)"/>
    <property type="match status" value="1"/>
</dbReference>
<dbReference type="AlphaFoldDB" id="A0A9P9E501"/>
<evidence type="ECO:0000256" key="1">
    <source>
        <dbReference type="ARBA" id="ARBA00005495"/>
    </source>
</evidence>
<dbReference type="Pfam" id="PF04828">
    <property type="entry name" value="GFA"/>
    <property type="match status" value="1"/>
</dbReference>
<dbReference type="InterPro" id="IPR011057">
    <property type="entry name" value="Mss4-like_sf"/>
</dbReference>
<sequence length="119" mass="13036">MWNNPPRRELNSLTVCSRNCKRAGGGYSVNYVVDEADISIQDARGTLKTYIDSNTESGNTIERMFCGDCGSPVFTKSPRFPGKGFLKASLFDEISAPAMEVFTAKRQSWQPAIEGAGSM</sequence>
<keyword evidence="4" id="KW-0456">Lyase</keyword>
<dbReference type="GO" id="GO:0016846">
    <property type="term" value="F:carbon-sulfur lyase activity"/>
    <property type="evidence" value="ECO:0007669"/>
    <property type="project" value="InterPro"/>
</dbReference>
<protein>
    <submittedName>
        <fullName evidence="6">Mss4-like protein</fullName>
    </submittedName>
</protein>
<gene>
    <name evidence="6" type="ORF">EDB81DRAFT_130030</name>
</gene>
<dbReference type="PANTHER" id="PTHR33337">
    <property type="entry name" value="GFA DOMAIN-CONTAINING PROTEIN"/>
    <property type="match status" value="1"/>
</dbReference>
<comment type="similarity">
    <text evidence="1">Belongs to the Gfa family.</text>
</comment>
<proteinExistence type="inferred from homology"/>
<dbReference type="PANTHER" id="PTHR33337:SF40">
    <property type="entry name" value="CENP-V_GFA DOMAIN-CONTAINING PROTEIN-RELATED"/>
    <property type="match status" value="1"/>
</dbReference>
<reference evidence="6" key="1">
    <citation type="journal article" date="2021" name="Nat. Commun.">
        <title>Genetic determinants of endophytism in the Arabidopsis root mycobiome.</title>
        <authorList>
            <person name="Mesny F."/>
            <person name="Miyauchi S."/>
            <person name="Thiergart T."/>
            <person name="Pickel B."/>
            <person name="Atanasova L."/>
            <person name="Karlsson M."/>
            <person name="Huettel B."/>
            <person name="Barry K.W."/>
            <person name="Haridas S."/>
            <person name="Chen C."/>
            <person name="Bauer D."/>
            <person name="Andreopoulos W."/>
            <person name="Pangilinan J."/>
            <person name="LaButti K."/>
            <person name="Riley R."/>
            <person name="Lipzen A."/>
            <person name="Clum A."/>
            <person name="Drula E."/>
            <person name="Henrissat B."/>
            <person name="Kohler A."/>
            <person name="Grigoriev I.V."/>
            <person name="Martin F.M."/>
            <person name="Hacquard S."/>
        </authorList>
    </citation>
    <scope>NUCLEOTIDE SEQUENCE</scope>
    <source>
        <strain evidence="6">MPI-CAGE-AT-0147</strain>
    </source>
</reference>
<keyword evidence="7" id="KW-1185">Reference proteome</keyword>
<organism evidence="6 7">
    <name type="scientific">Dactylonectria macrodidyma</name>
    <dbReference type="NCBI Taxonomy" id="307937"/>
    <lineage>
        <taxon>Eukaryota</taxon>
        <taxon>Fungi</taxon>
        <taxon>Dikarya</taxon>
        <taxon>Ascomycota</taxon>
        <taxon>Pezizomycotina</taxon>
        <taxon>Sordariomycetes</taxon>
        <taxon>Hypocreomycetidae</taxon>
        <taxon>Hypocreales</taxon>
        <taxon>Nectriaceae</taxon>
        <taxon>Dactylonectria</taxon>
    </lineage>
</organism>
<keyword evidence="2" id="KW-0479">Metal-binding</keyword>
<name>A0A9P9E501_9HYPO</name>
<keyword evidence="3" id="KW-0862">Zinc</keyword>
<evidence type="ECO:0000313" key="6">
    <source>
        <dbReference type="EMBL" id="KAH7131018.1"/>
    </source>
</evidence>
<evidence type="ECO:0000256" key="4">
    <source>
        <dbReference type="ARBA" id="ARBA00023239"/>
    </source>
</evidence>
<accession>A0A9P9E501</accession>
<dbReference type="Proteomes" id="UP000738349">
    <property type="component" value="Unassembled WGS sequence"/>
</dbReference>
<dbReference type="OrthoDB" id="9985472at2759"/>
<dbReference type="GO" id="GO:0046872">
    <property type="term" value="F:metal ion binding"/>
    <property type="evidence" value="ECO:0007669"/>
    <property type="project" value="UniProtKB-KW"/>
</dbReference>
<comment type="caution">
    <text evidence="6">The sequence shown here is derived from an EMBL/GenBank/DDBJ whole genome shotgun (WGS) entry which is preliminary data.</text>
</comment>
<dbReference type="InterPro" id="IPR006913">
    <property type="entry name" value="CENP-V/GFA"/>
</dbReference>
<evidence type="ECO:0000256" key="3">
    <source>
        <dbReference type="ARBA" id="ARBA00022833"/>
    </source>
</evidence>
<dbReference type="EMBL" id="JAGMUV010000017">
    <property type="protein sequence ID" value="KAH7131018.1"/>
    <property type="molecule type" value="Genomic_DNA"/>
</dbReference>
<feature type="domain" description="CENP-V/GFA" evidence="5">
    <location>
        <begin position="15"/>
        <end position="104"/>
    </location>
</feature>
<evidence type="ECO:0000256" key="2">
    <source>
        <dbReference type="ARBA" id="ARBA00022723"/>
    </source>
</evidence>
<dbReference type="SUPFAM" id="SSF51316">
    <property type="entry name" value="Mss4-like"/>
    <property type="match status" value="1"/>
</dbReference>
<evidence type="ECO:0000313" key="7">
    <source>
        <dbReference type="Proteomes" id="UP000738349"/>
    </source>
</evidence>